<evidence type="ECO:0000256" key="1">
    <source>
        <dbReference type="ARBA" id="ARBA00008366"/>
    </source>
</evidence>
<evidence type="ECO:0000259" key="5">
    <source>
        <dbReference type="Pfam" id="PF00881"/>
    </source>
</evidence>
<evidence type="ECO:0000256" key="2">
    <source>
        <dbReference type="ARBA" id="ARBA00022630"/>
    </source>
</evidence>
<dbReference type="InterPro" id="IPR000415">
    <property type="entry name" value="Nitroreductase-like"/>
</dbReference>
<feature type="domain" description="Nitroreductase" evidence="5">
    <location>
        <begin position="11"/>
        <end position="163"/>
    </location>
</feature>
<keyword evidence="2" id="KW-0285">Flavoprotein</keyword>
<accession>A0ABQ2CXP7</accession>
<evidence type="ECO:0000313" key="6">
    <source>
        <dbReference type="EMBL" id="GGJ24053.1"/>
    </source>
</evidence>
<protein>
    <submittedName>
        <fullName evidence="6">NADPH-dependent oxidoreductase</fullName>
    </submittedName>
</protein>
<dbReference type="Pfam" id="PF00881">
    <property type="entry name" value="Nitroreductase"/>
    <property type="match status" value="1"/>
</dbReference>
<dbReference type="RefSeq" id="WP_189000161.1">
    <property type="nucleotide sequence ID" value="NZ_BMOD01000002.1"/>
</dbReference>
<dbReference type="InterPro" id="IPR029479">
    <property type="entry name" value="Nitroreductase"/>
</dbReference>
<comment type="caution">
    <text evidence="6">The sequence shown here is derived from an EMBL/GenBank/DDBJ whole genome shotgun (WGS) entry which is preliminary data.</text>
</comment>
<dbReference type="Proteomes" id="UP000632222">
    <property type="component" value="Unassembled WGS sequence"/>
</dbReference>
<keyword evidence="4" id="KW-0560">Oxidoreductase</keyword>
<evidence type="ECO:0000313" key="7">
    <source>
        <dbReference type="Proteomes" id="UP000632222"/>
    </source>
</evidence>
<dbReference type="PANTHER" id="PTHR43425">
    <property type="entry name" value="OXYGEN-INSENSITIVE NADPH NITROREDUCTASE"/>
    <property type="match status" value="1"/>
</dbReference>
<dbReference type="PANTHER" id="PTHR43425:SF2">
    <property type="entry name" value="OXYGEN-INSENSITIVE NADPH NITROREDUCTASE"/>
    <property type="match status" value="1"/>
</dbReference>
<dbReference type="EMBL" id="BMOD01000002">
    <property type="protein sequence ID" value="GGJ24053.1"/>
    <property type="molecule type" value="Genomic_DNA"/>
</dbReference>
<keyword evidence="3" id="KW-0288">FMN</keyword>
<evidence type="ECO:0000256" key="3">
    <source>
        <dbReference type="ARBA" id="ARBA00022643"/>
    </source>
</evidence>
<evidence type="ECO:0000256" key="4">
    <source>
        <dbReference type="ARBA" id="ARBA00023002"/>
    </source>
</evidence>
<dbReference type="SUPFAM" id="SSF55469">
    <property type="entry name" value="FMN-dependent nitroreductase-like"/>
    <property type="match status" value="1"/>
</dbReference>
<dbReference type="Gene3D" id="3.40.109.10">
    <property type="entry name" value="NADH Oxidase"/>
    <property type="match status" value="1"/>
</dbReference>
<keyword evidence="7" id="KW-1185">Reference proteome</keyword>
<organism evidence="6 7">
    <name type="scientific">Deinococcus roseus</name>
    <dbReference type="NCBI Taxonomy" id="392414"/>
    <lineage>
        <taxon>Bacteria</taxon>
        <taxon>Thermotogati</taxon>
        <taxon>Deinococcota</taxon>
        <taxon>Deinococci</taxon>
        <taxon>Deinococcales</taxon>
        <taxon>Deinococcaceae</taxon>
        <taxon>Deinococcus</taxon>
    </lineage>
</organism>
<comment type="similarity">
    <text evidence="1">Belongs to the flavin oxidoreductase frp family.</text>
</comment>
<proteinExistence type="inferred from homology"/>
<sequence length="310" mass="34561">MNPEDVKTFFRKHWTVRNYQPFQLPEEHLDAILYAAQRAPTDATAQMYTFIRLTDPVLKQQMGELTRNAHMGTASESFVICADIHRLNSLLEFRGYTPGDYPAVAVHFAVGDAVMAAQNMLIAAEMLGYMGCWIGGVMNALPQIQQLLKLPRGVFPFAALTIGVPAEEHKLRPRLDRALVIHENSYQDPTPEALDQAYQEMAAITSRGDWGLSLSRYFAKGGSMEIREGHLRDLLAQQGFDHVQPRNNLDADAVFQQAVQAGFPELVVRQKAAGLEAWLDQGHLAYRGDGTSLTEALKNALMEALKEHAE</sequence>
<gene>
    <name evidence="6" type="ORF">GCM10008938_07750</name>
</gene>
<reference evidence="7" key="1">
    <citation type="journal article" date="2019" name="Int. J. Syst. Evol. Microbiol.">
        <title>The Global Catalogue of Microorganisms (GCM) 10K type strain sequencing project: providing services to taxonomists for standard genome sequencing and annotation.</title>
        <authorList>
            <consortium name="The Broad Institute Genomics Platform"/>
            <consortium name="The Broad Institute Genome Sequencing Center for Infectious Disease"/>
            <person name="Wu L."/>
            <person name="Ma J."/>
        </authorList>
    </citation>
    <scope>NUCLEOTIDE SEQUENCE [LARGE SCALE GENOMIC DNA]</scope>
    <source>
        <strain evidence="7">JCM 14370</strain>
    </source>
</reference>
<dbReference type="InterPro" id="IPR016446">
    <property type="entry name" value="Flavin_OxRdtase_Frp"/>
</dbReference>
<name>A0ABQ2CXP7_9DEIO</name>